<keyword evidence="2" id="KW-1185">Reference proteome</keyword>
<sequence>MKRNVRHQPELATNYDYESIEILKHAKIYFSHDHNEITIKDLSKDTTDIEDGIEGCYYSRYSRSLMLNKRKRIEDMNNPKPNRCLGVIWPKFIYSRERELRSFGKYFFIEDVQVAYDGQSDRSGRFVFVYFEHPNDSKMVKN</sequence>
<accession>A0AAV4ULM8</accession>
<dbReference type="AlphaFoldDB" id="A0AAV4ULM8"/>
<proteinExistence type="predicted"/>
<dbReference type="EMBL" id="BPLR01013105">
    <property type="protein sequence ID" value="GIY58781.1"/>
    <property type="molecule type" value="Genomic_DNA"/>
</dbReference>
<gene>
    <name evidence="1" type="ORF">CEXT_36951</name>
</gene>
<dbReference type="Proteomes" id="UP001054945">
    <property type="component" value="Unassembled WGS sequence"/>
</dbReference>
<comment type="caution">
    <text evidence="1">The sequence shown here is derived from an EMBL/GenBank/DDBJ whole genome shotgun (WGS) entry which is preliminary data.</text>
</comment>
<evidence type="ECO:0000313" key="2">
    <source>
        <dbReference type="Proteomes" id="UP001054945"/>
    </source>
</evidence>
<protein>
    <submittedName>
        <fullName evidence="1">Uncharacterized protein</fullName>
    </submittedName>
</protein>
<organism evidence="1 2">
    <name type="scientific">Caerostris extrusa</name>
    <name type="common">Bark spider</name>
    <name type="synonym">Caerostris bankana</name>
    <dbReference type="NCBI Taxonomy" id="172846"/>
    <lineage>
        <taxon>Eukaryota</taxon>
        <taxon>Metazoa</taxon>
        <taxon>Ecdysozoa</taxon>
        <taxon>Arthropoda</taxon>
        <taxon>Chelicerata</taxon>
        <taxon>Arachnida</taxon>
        <taxon>Araneae</taxon>
        <taxon>Araneomorphae</taxon>
        <taxon>Entelegynae</taxon>
        <taxon>Araneoidea</taxon>
        <taxon>Araneidae</taxon>
        <taxon>Caerostris</taxon>
    </lineage>
</organism>
<evidence type="ECO:0000313" key="1">
    <source>
        <dbReference type="EMBL" id="GIY58781.1"/>
    </source>
</evidence>
<reference evidence="1 2" key="1">
    <citation type="submission" date="2021-06" db="EMBL/GenBank/DDBJ databases">
        <title>Caerostris extrusa draft genome.</title>
        <authorList>
            <person name="Kono N."/>
            <person name="Arakawa K."/>
        </authorList>
    </citation>
    <scope>NUCLEOTIDE SEQUENCE [LARGE SCALE GENOMIC DNA]</scope>
</reference>
<name>A0AAV4ULM8_CAEEX</name>